<comment type="caution">
    <text evidence="3">The sequence shown here is derived from an EMBL/GenBank/DDBJ whole genome shotgun (WGS) entry which is preliminary data.</text>
</comment>
<dbReference type="PROSITE" id="PS50158">
    <property type="entry name" value="ZF_CCHC"/>
    <property type="match status" value="1"/>
</dbReference>
<dbReference type="Proteomes" id="UP000436088">
    <property type="component" value="Unassembled WGS sequence"/>
</dbReference>
<dbReference type="GO" id="GO:0008270">
    <property type="term" value="F:zinc ion binding"/>
    <property type="evidence" value="ECO:0007669"/>
    <property type="project" value="UniProtKB-KW"/>
</dbReference>
<keyword evidence="4" id="KW-1185">Reference proteome</keyword>
<dbReference type="Pfam" id="PF14111">
    <property type="entry name" value="DUF4283"/>
    <property type="match status" value="1"/>
</dbReference>
<gene>
    <name evidence="3" type="ORF">F3Y22_tig00005459pilonHSYRG00365</name>
</gene>
<keyword evidence="1" id="KW-0862">Zinc</keyword>
<evidence type="ECO:0000313" key="4">
    <source>
        <dbReference type="Proteomes" id="UP000436088"/>
    </source>
</evidence>
<name>A0A6A3CGA3_HIBSY</name>
<dbReference type="InterPro" id="IPR025558">
    <property type="entry name" value="DUF4283"/>
</dbReference>
<evidence type="ECO:0000259" key="2">
    <source>
        <dbReference type="PROSITE" id="PS50158"/>
    </source>
</evidence>
<dbReference type="AlphaFoldDB" id="A0A6A3CGA3"/>
<dbReference type="InterPro" id="IPR001878">
    <property type="entry name" value="Znf_CCHC"/>
</dbReference>
<evidence type="ECO:0000256" key="1">
    <source>
        <dbReference type="PROSITE-ProRule" id="PRU00047"/>
    </source>
</evidence>
<keyword evidence="1" id="KW-0479">Metal-binding</keyword>
<dbReference type="InterPro" id="IPR040256">
    <property type="entry name" value="At4g02000-like"/>
</dbReference>
<sequence>MRCRLEIIGDDLRTSRPVVVLRRLCLEDFRRSVKNEAKEVFETEHDTLQEERGNLGQSIFGSKVNDMDTVMTDGRESNVRKGDAREKDINSVTLHSDNFMANPYVGCGKLSFRDMVKGSSMRGQLNVSTHDMDVDVLPKDIKNQFRWVFPEIKFSGRVHDAKLANSIVVWLLDKSIGYRALLNRIKMIWNPQGEINLIDLDNEYYMVRYANEEDYNHVLSRGPWIIYRCYLTVQPWSRSFSTKAGYPKKIMAWCRLSGLPYHYYIRSLFRYIAKVIGTVVRVDYNTEDGSRGYFVRLIVVVDLEKPLMSRVIIDGHKQPVKYEGLPSICYTCGKYGHVQENCGEQFIGHGDEW</sequence>
<feature type="domain" description="CCHC-type" evidence="2">
    <location>
        <begin position="329"/>
        <end position="342"/>
    </location>
</feature>
<organism evidence="3 4">
    <name type="scientific">Hibiscus syriacus</name>
    <name type="common">Rose of Sharon</name>
    <dbReference type="NCBI Taxonomy" id="106335"/>
    <lineage>
        <taxon>Eukaryota</taxon>
        <taxon>Viridiplantae</taxon>
        <taxon>Streptophyta</taxon>
        <taxon>Embryophyta</taxon>
        <taxon>Tracheophyta</taxon>
        <taxon>Spermatophyta</taxon>
        <taxon>Magnoliopsida</taxon>
        <taxon>eudicotyledons</taxon>
        <taxon>Gunneridae</taxon>
        <taxon>Pentapetalae</taxon>
        <taxon>rosids</taxon>
        <taxon>malvids</taxon>
        <taxon>Malvales</taxon>
        <taxon>Malvaceae</taxon>
        <taxon>Malvoideae</taxon>
        <taxon>Hibiscus</taxon>
    </lineage>
</organism>
<dbReference type="EMBL" id="VEPZ02000307">
    <property type="protein sequence ID" value="KAE8727624.1"/>
    <property type="molecule type" value="Genomic_DNA"/>
</dbReference>
<reference evidence="3" key="1">
    <citation type="submission" date="2019-09" db="EMBL/GenBank/DDBJ databases">
        <title>Draft genome information of white flower Hibiscus syriacus.</title>
        <authorList>
            <person name="Kim Y.-M."/>
        </authorList>
    </citation>
    <scope>NUCLEOTIDE SEQUENCE [LARGE SCALE GENOMIC DNA]</scope>
    <source>
        <strain evidence="3">YM2019G1</strain>
    </source>
</reference>
<dbReference type="PANTHER" id="PTHR31286:SF99">
    <property type="entry name" value="DUF4283 DOMAIN-CONTAINING PROTEIN"/>
    <property type="match status" value="1"/>
</dbReference>
<evidence type="ECO:0000313" key="3">
    <source>
        <dbReference type="EMBL" id="KAE8727624.1"/>
    </source>
</evidence>
<dbReference type="PANTHER" id="PTHR31286">
    <property type="entry name" value="GLYCINE-RICH CELL WALL STRUCTURAL PROTEIN 1.8-LIKE"/>
    <property type="match status" value="1"/>
</dbReference>
<protein>
    <recommendedName>
        <fullName evidence="2">CCHC-type domain-containing protein</fullName>
    </recommendedName>
</protein>
<proteinExistence type="predicted"/>
<keyword evidence="1" id="KW-0863">Zinc-finger</keyword>
<accession>A0A6A3CGA3</accession>
<dbReference type="GO" id="GO:0003676">
    <property type="term" value="F:nucleic acid binding"/>
    <property type="evidence" value="ECO:0007669"/>
    <property type="project" value="InterPro"/>
</dbReference>